<dbReference type="InterPro" id="IPR036852">
    <property type="entry name" value="Peptidase_S8/S53_dom_sf"/>
</dbReference>
<feature type="chain" id="PRO_5044895129" description="Subtilisin-like protease" evidence="8">
    <location>
        <begin position="22"/>
        <end position="778"/>
    </location>
</feature>
<dbReference type="Gene3D" id="3.40.50.200">
    <property type="entry name" value="Peptidase S8/S53 domain"/>
    <property type="match status" value="1"/>
</dbReference>
<evidence type="ECO:0000256" key="6">
    <source>
        <dbReference type="PIRSR" id="PIRSR615500-1"/>
    </source>
</evidence>
<dbReference type="FunFam" id="3.50.30.30:FF:000005">
    <property type="entry name" value="subtilisin-like protease SBT1.5"/>
    <property type="match status" value="1"/>
</dbReference>
<evidence type="ECO:0000256" key="1">
    <source>
        <dbReference type="ARBA" id="ARBA00011073"/>
    </source>
</evidence>
<keyword evidence="5 7" id="KW-0720">Serine protease</keyword>
<dbReference type="AlphaFoldDB" id="A0ABD3HXA6"/>
<dbReference type="InterPro" id="IPR000209">
    <property type="entry name" value="Peptidase_S8/S53_dom"/>
</dbReference>
<comment type="similarity">
    <text evidence="1 7">Belongs to the peptidase S8 family.</text>
</comment>
<evidence type="ECO:0000256" key="5">
    <source>
        <dbReference type="ARBA" id="ARBA00022825"/>
    </source>
</evidence>
<dbReference type="InterPro" id="IPR003137">
    <property type="entry name" value="PA_domain"/>
</dbReference>
<keyword evidence="3 8" id="KW-0732">Signal</keyword>
<dbReference type="SUPFAM" id="SSF52743">
    <property type="entry name" value="Subtilisin-like"/>
    <property type="match status" value="1"/>
</dbReference>
<feature type="active site" description="Charge relay system" evidence="6 7">
    <location>
        <position position="139"/>
    </location>
</feature>
<evidence type="ECO:0000256" key="2">
    <source>
        <dbReference type="ARBA" id="ARBA00022670"/>
    </source>
</evidence>
<accession>A0ABD3HXA6</accession>
<dbReference type="EMBL" id="JBJQOH010000002">
    <property type="protein sequence ID" value="KAL3695424.1"/>
    <property type="molecule type" value="Genomic_DNA"/>
</dbReference>
<feature type="domain" description="PA" evidence="10">
    <location>
        <begin position="394"/>
        <end position="469"/>
    </location>
</feature>
<dbReference type="Pfam" id="PF05922">
    <property type="entry name" value="Inhibitor_I9"/>
    <property type="match status" value="1"/>
</dbReference>
<dbReference type="Proteomes" id="UP001633002">
    <property type="component" value="Unassembled WGS sequence"/>
</dbReference>
<dbReference type="InterPro" id="IPR010259">
    <property type="entry name" value="S8pro/Inhibitor_I9"/>
</dbReference>
<dbReference type="FunFam" id="2.60.40.2310:FF:000002">
    <property type="entry name" value="p69E protein-like"/>
    <property type="match status" value="1"/>
</dbReference>
<dbReference type="FunFam" id="3.40.50.200:FF:000006">
    <property type="entry name" value="Subtilisin-like protease SBT1.5"/>
    <property type="match status" value="1"/>
</dbReference>
<dbReference type="PANTHER" id="PTHR10795">
    <property type="entry name" value="PROPROTEIN CONVERTASE SUBTILISIN/KEXIN"/>
    <property type="match status" value="1"/>
</dbReference>
<keyword evidence="2 7" id="KW-0645">Protease</keyword>
<evidence type="ECO:0000256" key="4">
    <source>
        <dbReference type="ARBA" id="ARBA00022801"/>
    </source>
</evidence>
<dbReference type="InterPro" id="IPR037045">
    <property type="entry name" value="S8pro/Inhibitor_I9_sf"/>
</dbReference>
<evidence type="ECO:0000313" key="13">
    <source>
        <dbReference type="EMBL" id="KAL3695424.1"/>
    </source>
</evidence>
<reference evidence="13 14" key="1">
    <citation type="submission" date="2024-09" db="EMBL/GenBank/DDBJ databases">
        <title>Chromosome-scale assembly of Riccia sorocarpa.</title>
        <authorList>
            <person name="Paukszto L."/>
        </authorList>
    </citation>
    <scope>NUCLEOTIDE SEQUENCE [LARGE SCALE GENOMIC DNA]</scope>
    <source>
        <strain evidence="13">LP-2024</strain>
        <tissue evidence="13">Aerial parts of the thallus</tissue>
    </source>
</reference>
<dbReference type="Pfam" id="PF00082">
    <property type="entry name" value="Peptidase_S8"/>
    <property type="match status" value="1"/>
</dbReference>
<dbReference type="InterPro" id="IPR041469">
    <property type="entry name" value="Subtilisin-like_FN3"/>
</dbReference>
<evidence type="ECO:0000256" key="7">
    <source>
        <dbReference type="PROSITE-ProRule" id="PRU01240"/>
    </source>
</evidence>
<proteinExistence type="inferred from homology"/>
<comment type="caution">
    <text evidence="13">The sequence shown here is derived from an EMBL/GenBank/DDBJ whole genome shotgun (WGS) entry which is preliminary data.</text>
</comment>
<dbReference type="Pfam" id="PF17766">
    <property type="entry name" value="fn3_6"/>
    <property type="match status" value="1"/>
</dbReference>
<protein>
    <recommendedName>
        <fullName evidence="15">Subtilisin-like protease</fullName>
    </recommendedName>
</protein>
<dbReference type="CDD" id="cd02120">
    <property type="entry name" value="PA_subtilisin_like"/>
    <property type="match status" value="1"/>
</dbReference>
<feature type="signal peptide" evidence="8">
    <location>
        <begin position="1"/>
        <end position="21"/>
    </location>
</feature>
<gene>
    <name evidence="13" type="ORF">R1sor_009500</name>
</gene>
<feature type="active site" description="Charge relay system" evidence="6 7">
    <location>
        <position position="214"/>
    </location>
</feature>
<evidence type="ECO:0000259" key="11">
    <source>
        <dbReference type="Pfam" id="PF05922"/>
    </source>
</evidence>
<dbReference type="InterPro" id="IPR034197">
    <property type="entry name" value="Peptidases_S8_3"/>
</dbReference>
<feature type="domain" description="Inhibitor I9" evidence="11">
    <location>
        <begin position="24"/>
        <end position="101"/>
    </location>
</feature>
<dbReference type="PROSITE" id="PS51892">
    <property type="entry name" value="SUBTILASE"/>
    <property type="match status" value="1"/>
</dbReference>
<organism evidence="13 14">
    <name type="scientific">Riccia sorocarpa</name>
    <dbReference type="NCBI Taxonomy" id="122646"/>
    <lineage>
        <taxon>Eukaryota</taxon>
        <taxon>Viridiplantae</taxon>
        <taxon>Streptophyta</taxon>
        <taxon>Embryophyta</taxon>
        <taxon>Marchantiophyta</taxon>
        <taxon>Marchantiopsida</taxon>
        <taxon>Marchantiidae</taxon>
        <taxon>Marchantiales</taxon>
        <taxon>Ricciaceae</taxon>
        <taxon>Riccia</taxon>
    </lineage>
</organism>
<dbReference type="Gene3D" id="2.60.40.2310">
    <property type="match status" value="1"/>
</dbReference>
<dbReference type="GO" id="GO:0004252">
    <property type="term" value="F:serine-type endopeptidase activity"/>
    <property type="evidence" value="ECO:0007669"/>
    <property type="project" value="UniProtKB-UniRule"/>
</dbReference>
<keyword evidence="4 7" id="KW-0378">Hydrolase</keyword>
<feature type="active site" description="Charge relay system" evidence="6 7">
    <location>
        <position position="555"/>
    </location>
</feature>
<evidence type="ECO:0000259" key="10">
    <source>
        <dbReference type="Pfam" id="PF02225"/>
    </source>
</evidence>
<dbReference type="Pfam" id="PF02225">
    <property type="entry name" value="PA"/>
    <property type="match status" value="1"/>
</dbReference>
<evidence type="ECO:0000259" key="12">
    <source>
        <dbReference type="Pfam" id="PF17766"/>
    </source>
</evidence>
<dbReference type="CDD" id="cd04852">
    <property type="entry name" value="Peptidases_S8_3"/>
    <property type="match status" value="1"/>
</dbReference>
<evidence type="ECO:0000256" key="8">
    <source>
        <dbReference type="SAM" id="SignalP"/>
    </source>
</evidence>
<feature type="domain" description="Subtilisin-like protease fibronectin type-III" evidence="12">
    <location>
        <begin position="669"/>
        <end position="763"/>
    </location>
</feature>
<feature type="domain" description="Peptidase S8/S53" evidence="9">
    <location>
        <begin position="130"/>
        <end position="594"/>
    </location>
</feature>
<dbReference type="GO" id="GO:0006508">
    <property type="term" value="P:proteolysis"/>
    <property type="evidence" value="ECO:0007669"/>
    <property type="project" value="UniProtKB-KW"/>
</dbReference>
<evidence type="ECO:0008006" key="15">
    <source>
        <dbReference type="Google" id="ProtNLM"/>
    </source>
</evidence>
<evidence type="ECO:0000313" key="14">
    <source>
        <dbReference type="Proteomes" id="UP001633002"/>
    </source>
</evidence>
<dbReference type="PRINTS" id="PR00723">
    <property type="entry name" value="SUBTILISIN"/>
</dbReference>
<keyword evidence="14" id="KW-1185">Reference proteome</keyword>
<evidence type="ECO:0000256" key="3">
    <source>
        <dbReference type="ARBA" id="ARBA00022729"/>
    </source>
</evidence>
<name>A0ABD3HXA6_9MARC</name>
<dbReference type="InterPro" id="IPR015500">
    <property type="entry name" value="Peptidase_S8_subtilisin-rel"/>
</dbReference>
<sequence>MGRFLILCLALISVFLPPALASQSYVVYMGANPELTTTSVKPHHVMLSSLMGSELAANEAMLYVYNNFNGFAAKLTPEQAAQLSEREDVVAVLPNRKNHLHTTRSWEFLGLEDSYGNVPKDSLWAKSNYGKDVIIGVLDTGVWPESKSYSDEGLGPIPASWKGECVAGDQFGPENCNRKLIGGKFFLKGYEAEEGRLNTTRTGDYRSARDLDGHGTHTSTTAGGNFVPGANTLGFANGTAKGGAPLARIAGYKVCWPSTADSGGCYDADILAAFDEGVKDGVNVFSVSLGSDPPLNPLFADAIAIGSFHALKKGITTVASAGNSGPTPGTVSNTAPWILTVAAASIDRDFRAFVVLGNNVTIRGESLANEELDASKLYPLIDAASAPAASSNSSSSKYCLPGSLDETKVKGKIVACLRGITARVDKSYQVRVAGGVGVILINPAENANELLADPHVLPGLGLTYESGQEVYNYIHTTKEPLATILPARTVVGVEPAPVLTSFSSQGPNSLIPDITKPDIAGPGSNILAAFTEAHAITEEPNDSRIVKYNIISGTSMSCPHLSGVSASLKALYPNWSPAAIQSAIMTTAAQTDNTKGEQILESSNNASTPFGIGAGNVNPNGAADPGLIYDNDYADYFTFFCALGFSKNNIKAISGESFTCPQQRPKVVNLNYPSLTVSALGQSETVKRTVTNVGAASSTYTVSISKPDGVDVEISPSTLSFSALGQKKSFTVTLSKVTATEGYVFGSYTWSDGTHSVRSSIIVKSGAAPRDVSADDLN</sequence>
<dbReference type="InterPro" id="IPR045051">
    <property type="entry name" value="SBT"/>
</dbReference>
<dbReference type="Gene3D" id="3.30.70.80">
    <property type="entry name" value="Peptidase S8 propeptide/proteinase inhibitor I9"/>
    <property type="match status" value="1"/>
</dbReference>
<dbReference type="Gene3D" id="3.50.30.30">
    <property type="match status" value="1"/>
</dbReference>
<evidence type="ECO:0000259" key="9">
    <source>
        <dbReference type="Pfam" id="PF00082"/>
    </source>
</evidence>